<reference evidence="1 2" key="1">
    <citation type="journal article" date="2016" name="Nat. Commun.">
        <title>Thousands of microbial genomes shed light on interconnected biogeochemical processes in an aquifer system.</title>
        <authorList>
            <person name="Anantharaman K."/>
            <person name="Brown C.T."/>
            <person name="Hug L.A."/>
            <person name="Sharon I."/>
            <person name="Castelle C.J."/>
            <person name="Probst A.J."/>
            <person name="Thomas B.C."/>
            <person name="Singh A."/>
            <person name="Wilkins M.J."/>
            <person name="Karaoz U."/>
            <person name="Brodie E.L."/>
            <person name="Williams K.H."/>
            <person name="Hubbard S.S."/>
            <person name="Banfield J.F."/>
        </authorList>
    </citation>
    <scope>NUCLEOTIDE SEQUENCE [LARGE SCALE GENOMIC DNA]</scope>
</reference>
<evidence type="ECO:0000313" key="2">
    <source>
        <dbReference type="Proteomes" id="UP000177941"/>
    </source>
</evidence>
<dbReference type="EMBL" id="MHHS01000025">
    <property type="protein sequence ID" value="OGY36927.1"/>
    <property type="molecule type" value="Genomic_DNA"/>
</dbReference>
<sequence>MIKAQVIVMTVGVTAMEMLRGNTFEHHRLLIDNLMVWVYDNKTYVQLVTDEDFTVVRELEVPESLLQEIRLLLSAEQIEDRIGKLVADQMPQIEEDLLIE</sequence>
<evidence type="ECO:0000313" key="1">
    <source>
        <dbReference type="EMBL" id="OGY36927.1"/>
    </source>
</evidence>
<dbReference type="Proteomes" id="UP000177941">
    <property type="component" value="Unassembled WGS sequence"/>
</dbReference>
<organism evidence="1 2">
    <name type="scientific">Candidatus Andersenbacteria bacterium RIFCSPHIGHO2_12_FULL_45_11b</name>
    <dbReference type="NCBI Taxonomy" id="1797282"/>
    <lineage>
        <taxon>Bacteria</taxon>
        <taxon>Candidatus Anderseniibacteriota</taxon>
    </lineage>
</organism>
<gene>
    <name evidence="1" type="ORF">A3E36_04540</name>
</gene>
<protein>
    <submittedName>
        <fullName evidence="1">Uncharacterized protein</fullName>
    </submittedName>
</protein>
<name>A0A1G1XCD0_9BACT</name>
<dbReference type="AlphaFoldDB" id="A0A1G1XCD0"/>
<comment type="caution">
    <text evidence="1">The sequence shown here is derived from an EMBL/GenBank/DDBJ whole genome shotgun (WGS) entry which is preliminary data.</text>
</comment>
<proteinExistence type="predicted"/>
<accession>A0A1G1XCD0</accession>